<comment type="caution">
    <text evidence="1">The sequence shown here is derived from an EMBL/GenBank/DDBJ whole genome shotgun (WGS) entry which is preliminary data.</text>
</comment>
<proteinExistence type="predicted"/>
<evidence type="ECO:0000313" key="1">
    <source>
        <dbReference type="EMBL" id="EEF57402.1"/>
    </source>
</evidence>
<keyword evidence="2" id="KW-1185">Reference proteome</keyword>
<dbReference type="Proteomes" id="UP000003688">
    <property type="component" value="Unassembled WGS sequence"/>
</dbReference>
<gene>
    <name evidence="1" type="ORF">Cflav_PD0375</name>
</gene>
<protein>
    <submittedName>
        <fullName evidence="1">Uncharacterized protein</fullName>
    </submittedName>
</protein>
<dbReference type="AlphaFoldDB" id="B9XRZ1"/>
<reference evidence="1 2" key="1">
    <citation type="journal article" date="2011" name="J. Bacteriol.">
        <title>Genome sequence of 'Pedosphaera parvula' Ellin514, an aerobic Verrucomicrobial isolate from pasture soil.</title>
        <authorList>
            <person name="Kant R."/>
            <person name="van Passel M.W."/>
            <person name="Sangwan P."/>
            <person name="Palva A."/>
            <person name="Lucas S."/>
            <person name="Copeland A."/>
            <person name="Lapidus A."/>
            <person name="Glavina Del Rio T."/>
            <person name="Dalin E."/>
            <person name="Tice H."/>
            <person name="Bruce D."/>
            <person name="Goodwin L."/>
            <person name="Pitluck S."/>
            <person name="Chertkov O."/>
            <person name="Larimer F.W."/>
            <person name="Land M.L."/>
            <person name="Hauser L."/>
            <person name="Brettin T.S."/>
            <person name="Detter J.C."/>
            <person name="Han S."/>
            <person name="de Vos W.M."/>
            <person name="Janssen P.H."/>
            <person name="Smidt H."/>
        </authorList>
    </citation>
    <scope>NUCLEOTIDE SEQUENCE [LARGE SCALE GENOMIC DNA]</scope>
    <source>
        <strain evidence="1 2">Ellin514</strain>
    </source>
</reference>
<accession>B9XRZ1</accession>
<organism evidence="1 2">
    <name type="scientific">Pedosphaera parvula (strain Ellin514)</name>
    <dbReference type="NCBI Taxonomy" id="320771"/>
    <lineage>
        <taxon>Bacteria</taxon>
        <taxon>Pseudomonadati</taxon>
        <taxon>Verrucomicrobiota</taxon>
        <taxon>Pedosphaerae</taxon>
        <taxon>Pedosphaerales</taxon>
        <taxon>Pedosphaeraceae</taxon>
        <taxon>Pedosphaera</taxon>
    </lineage>
</organism>
<name>B9XRZ1_PEDPL</name>
<dbReference type="STRING" id="320771.Cflav_PD0375"/>
<evidence type="ECO:0000313" key="2">
    <source>
        <dbReference type="Proteomes" id="UP000003688"/>
    </source>
</evidence>
<dbReference type="EMBL" id="ABOX02000070">
    <property type="protein sequence ID" value="EEF57402.1"/>
    <property type="molecule type" value="Genomic_DNA"/>
</dbReference>
<sequence length="58" mass="6413">MDENANLFTGQHGSIRIIQWTSLPELAPPPIPNAERNFRMAGGILEGSMFFLPSTLDI</sequence>